<sequence>MTRNDAYIRPCRPGHAAPPLRTSASHAPIRPLARLPAHAVLPFTFSPVASPPIASVHEMCPMAMLAGHELGLDPSQHLCPVARRMAKHFYCCLAAKCHLPVAWPADSHKRLPHFTNSTAPLLPSII</sequence>
<evidence type="ECO:0000313" key="2">
    <source>
        <dbReference type="Proteomes" id="UP000784294"/>
    </source>
</evidence>
<accession>A0A3S5BEW3</accession>
<dbReference type="AlphaFoldDB" id="A0A3S5BEW3"/>
<proteinExistence type="predicted"/>
<comment type="caution">
    <text evidence="1">The sequence shown here is derived from an EMBL/GenBank/DDBJ whole genome shotgun (WGS) entry which is preliminary data.</text>
</comment>
<reference evidence="1" key="1">
    <citation type="submission" date="2018-11" db="EMBL/GenBank/DDBJ databases">
        <authorList>
            <consortium name="Pathogen Informatics"/>
        </authorList>
    </citation>
    <scope>NUCLEOTIDE SEQUENCE</scope>
</reference>
<name>A0A3S5BEW3_9PLAT</name>
<evidence type="ECO:0000313" key="1">
    <source>
        <dbReference type="EMBL" id="VEL21766.1"/>
    </source>
</evidence>
<gene>
    <name evidence="1" type="ORF">PXEA_LOCUS15206</name>
</gene>
<dbReference type="EMBL" id="CAAALY010053002">
    <property type="protein sequence ID" value="VEL21766.1"/>
    <property type="molecule type" value="Genomic_DNA"/>
</dbReference>
<organism evidence="1 2">
    <name type="scientific">Protopolystoma xenopodis</name>
    <dbReference type="NCBI Taxonomy" id="117903"/>
    <lineage>
        <taxon>Eukaryota</taxon>
        <taxon>Metazoa</taxon>
        <taxon>Spiralia</taxon>
        <taxon>Lophotrochozoa</taxon>
        <taxon>Platyhelminthes</taxon>
        <taxon>Monogenea</taxon>
        <taxon>Polyopisthocotylea</taxon>
        <taxon>Polystomatidea</taxon>
        <taxon>Polystomatidae</taxon>
        <taxon>Protopolystoma</taxon>
    </lineage>
</organism>
<protein>
    <submittedName>
        <fullName evidence="1">Uncharacterized protein</fullName>
    </submittedName>
</protein>
<dbReference type="Proteomes" id="UP000784294">
    <property type="component" value="Unassembled WGS sequence"/>
</dbReference>
<keyword evidence="2" id="KW-1185">Reference proteome</keyword>